<gene>
    <name evidence="2" type="primary">RE1</name>
    <name evidence="2" type="ORF">EVAR_21155_1</name>
</gene>
<sequence>MATYVTQIVETAQRLNGTGFTITNEWVGIIIISRSDSLVAIADLTDGVYKLRLQSPSYMLAAPAVTGRLSHRRLAHINRQDMNKMKNGIVDGLSYDDEERTQESLETPEVSVEQENSISVVETCVPEVDDQCDNSSDTSAYTDGEDTLHESPPSKVQVQEVQTTSFPESEHCVKAKRQRKQPERYGFSNLCVSSSIPASEEISISEALEGPEKEQWRRGMADELQSFKDNEAWELVKKPDDVSIVKCRWVFVKKYDVDNKASIQFICRRSTGNYWQRLPEIACQQYHQAAKDVVISPKILQYEVKCFK</sequence>
<keyword evidence="2" id="KW-0540">Nuclease</keyword>
<evidence type="ECO:0000256" key="1">
    <source>
        <dbReference type="SAM" id="MobiDB-lite"/>
    </source>
</evidence>
<organism evidence="2 3">
    <name type="scientific">Eumeta variegata</name>
    <name type="common">Bagworm moth</name>
    <name type="synonym">Eumeta japonica</name>
    <dbReference type="NCBI Taxonomy" id="151549"/>
    <lineage>
        <taxon>Eukaryota</taxon>
        <taxon>Metazoa</taxon>
        <taxon>Ecdysozoa</taxon>
        <taxon>Arthropoda</taxon>
        <taxon>Hexapoda</taxon>
        <taxon>Insecta</taxon>
        <taxon>Pterygota</taxon>
        <taxon>Neoptera</taxon>
        <taxon>Endopterygota</taxon>
        <taxon>Lepidoptera</taxon>
        <taxon>Glossata</taxon>
        <taxon>Ditrysia</taxon>
        <taxon>Tineoidea</taxon>
        <taxon>Psychidae</taxon>
        <taxon>Oiketicinae</taxon>
        <taxon>Eumeta</taxon>
    </lineage>
</organism>
<evidence type="ECO:0000313" key="2">
    <source>
        <dbReference type="EMBL" id="GBP04936.1"/>
    </source>
</evidence>
<dbReference type="GO" id="GO:0004519">
    <property type="term" value="F:endonuclease activity"/>
    <property type="evidence" value="ECO:0007669"/>
    <property type="project" value="UniProtKB-KW"/>
</dbReference>
<feature type="region of interest" description="Disordered" evidence="1">
    <location>
        <begin position="128"/>
        <end position="155"/>
    </location>
</feature>
<keyword evidence="3" id="KW-1185">Reference proteome</keyword>
<accession>A0A4C1SSP7</accession>
<comment type="caution">
    <text evidence="2">The sequence shown here is derived from an EMBL/GenBank/DDBJ whole genome shotgun (WGS) entry which is preliminary data.</text>
</comment>
<dbReference type="EMBL" id="BGZK01003836">
    <property type="protein sequence ID" value="GBP04936.1"/>
    <property type="molecule type" value="Genomic_DNA"/>
</dbReference>
<keyword evidence="2" id="KW-0378">Hydrolase</keyword>
<reference evidence="2 3" key="1">
    <citation type="journal article" date="2019" name="Commun. Biol.">
        <title>The bagworm genome reveals a unique fibroin gene that provides high tensile strength.</title>
        <authorList>
            <person name="Kono N."/>
            <person name="Nakamura H."/>
            <person name="Ohtoshi R."/>
            <person name="Tomita M."/>
            <person name="Numata K."/>
            <person name="Arakawa K."/>
        </authorList>
    </citation>
    <scope>NUCLEOTIDE SEQUENCE [LARGE SCALE GENOMIC DNA]</scope>
</reference>
<protein>
    <submittedName>
        <fullName evidence="2">Retrovirus-related Pol polyprotein from transposon RE1 Endonuclease RE1</fullName>
    </submittedName>
</protein>
<name>A0A4C1SSP7_EUMVA</name>
<dbReference type="OrthoDB" id="7484637at2759"/>
<dbReference type="Proteomes" id="UP000299102">
    <property type="component" value="Unassembled WGS sequence"/>
</dbReference>
<proteinExistence type="predicted"/>
<dbReference type="AlphaFoldDB" id="A0A4C1SSP7"/>
<keyword evidence="2" id="KW-0255">Endonuclease</keyword>
<evidence type="ECO:0000313" key="3">
    <source>
        <dbReference type="Proteomes" id="UP000299102"/>
    </source>
</evidence>